<protein>
    <recommendedName>
        <fullName evidence="8">Glycine transporter domain-containing protein</fullName>
    </recommendedName>
</protein>
<dbReference type="Proteomes" id="UP000464262">
    <property type="component" value="Chromosome 1"/>
</dbReference>
<name>A0A7Z2T2G8_9VIBR</name>
<evidence type="ECO:0000256" key="3">
    <source>
        <dbReference type="ARBA" id="ARBA00022475"/>
    </source>
</evidence>
<evidence type="ECO:0000313" key="9">
    <source>
        <dbReference type="EMBL" id="QIA63120.1"/>
    </source>
</evidence>
<dbReference type="KEGG" id="vas:GT360_06170"/>
<keyword evidence="4 7" id="KW-0812">Transmembrane</keyword>
<evidence type="ECO:0000256" key="4">
    <source>
        <dbReference type="ARBA" id="ARBA00022692"/>
    </source>
</evidence>
<dbReference type="PANTHER" id="PTHR30506:SF3">
    <property type="entry name" value="UPF0126 INNER MEMBRANE PROTEIN YADS-RELATED"/>
    <property type="match status" value="1"/>
</dbReference>
<evidence type="ECO:0000256" key="5">
    <source>
        <dbReference type="ARBA" id="ARBA00022989"/>
    </source>
</evidence>
<feature type="transmembrane region" description="Helical" evidence="7">
    <location>
        <begin position="156"/>
        <end position="175"/>
    </location>
</feature>
<feature type="transmembrane region" description="Helical" evidence="7">
    <location>
        <begin position="35"/>
        <end position="62"/>
    </location>
</feature>
<dbReference type="InterPro" id="IPR005115">
    <property type="entry name" value="Gly_transporter"/>
</dbReference>
<keyword evidence="5 7" id="KW-1133">Transmembrane helix</keyword>
<comment type="similarity">
    <text evidence="2">Belongs to the UPF0126 family.</text>
</comment>
<evidence type="ECO:0000259" key="8">
    <source>
        <dbReference type="Pfam" id="PF03458"/>
    </source>
</evidence>
<feature type="transmembrane region" description="Helical" evidence="7">
    <location>
        <begin position="124"/>
        <end position="144"/>
    </location>
</feature>
<sequence>MYANTDSLIDLITILGISAFALSAVLAAREKKADLFTVIVLGIITAVGGGTVRDCILGVPMFWAEHTYFIWVAIISSTFGFFCVPLLEKRIVNKANLYIDSIALAMFSIQATDKAWVLDFGLPISPILMGIITGVGGGVMRDVLIQRPSLLLNKELYATPVAIGCVIHASVLYLAPEFSDVSALVAIGLIIYLRHLSISRQLQVPAWAVLK</sequence>
<organism evidence="9 10">
    <name type="scientific">Vibrio astriarenae</name>
    <dbReference type="NCBI Taxonomy" id="1481923"/>
    <lineage>
        <taxon>Bacteria</taxon>
        <taxon>Pseudomonadati</taxon>
        <taxon>Pseudomonadota</taxon>
        <taxon>Gammaproteobacteria</taxon>
        <taxon>Vibrionales</taxon>
        <taxon>Vibrionaceae</taxon>
        <taxon>Vibrio</taxon>
    </lineage>
</organism>
<feature type="domain" description="Glycine transporter" evidence="8">
    <location>
        <begin position="12"/>
        <end position="83"/>
    </location>
</feature>
<dbReference type="PANTHER" id="PTHR30506">
    <property type="entry name" value="INNER MEMBRANE PROTEIN"/>
    <property type="match status" value="1"/>
</dbReference>
<dbReference type="EMBL" id="CP047475">
    <property type="protein sequence ID" value="QIA63120.1"/>
    <property type="molecule type" value="Genomic_DNA"/>
</dbReference>
<keyword evidence="6 7" id="KW-0472">Membrane</keyword>
<feature type="transmembrane region" description="Helical" evidence="7">
    <location>
        <begin position="12"/>
        <end position="28"/>
    </location>
</feature>
<comment type="subcellular location">
    <subcellularLocation>
        <location evidence="1">Cell membrane</location>
        <topology evidence="1">Multi-pass membrane protein</topology>
    </subcellularLocation>
</comment>
<dbReference type="Pfam" id="PF03458">
    <property type="entry name" value="Gly_transporter"/>
    <property type="match status" value="2"/>
</dbReference>
<keyword evidence="10" id="KW-1185">Reference proteome</keyword>
<dbReference type="GO" id="GO:0005886">
    <property type="term" value="C:plasma membrane"/>
    <property type="evidence" value="ECO:0007669"/>
    <property type="project" value="UniProtKB-SubCell"/>
</dbReference>
<evidence type="ECO:0000256" key="7">
    <source>
        <dbReference type="SAM" id="Phobius"/>
    </source>
</evidence>
<feature type="domain" description="Glycine transporter" evidence="8">
    <location>
        <begin position="98"/>
        <end position="168"/>
    </location>
</feature>
<reference evidence="9 10" key="1">
    <citation type="submission" date="2020-01" db="EMBL/GenBank/DDBJ databases">
        <title>Whole genome and functional gene identification of agarase of Vibrio HN897.</title>
        <authorList>
            <person name="Liu Y."/>
            <person name="Zhao Z."/>
        </authorList>
    </citation>
    <scope>NUCLEOTIDE SEQUENCE [LARGE SCALE GENOMIC DNA]</scope>
    <source>
        <strain evidence="9 10">HN897</strain>
    </source>
</reference>
<evidence type="ECO:0000256" key="6">
    <source>
        <dbReference type="ARBA" id="ARBA00023136"/>
    </source>
</evidence>
<gene>
    <name evidence="9" type="ORF">GT360_06170</name>
</gene>
<feature type="transmembrane region" description="Helical" evidence="7">
    <location>
        <begin position="68"/>
        <end position="88"/>
    </location>
</feature>
<accession>A0A7Z2T2G8</accession>
<evidence type="ECO:0000313" key="10">
    <source>
        <dbReference type="Proteomes" id="UP000464262"/>
    </source>
</evidence>
<feature type="transmembrane region" description="Helical" evidence="7">
    <location>
        <begin position="181"/>
        <end position="197"/>
    </location>
</feature>
<proteinExistence type="inferred from homology"/>
<dbReference type="AlphaFoldDB" id="A0A7Z2T2G8"/>
<evidence type="ECO:0000256" key="1">
    <source>
        <dbReference type="ARBA" id="ARBA00004651"/>
    </source>
</evidence>
<evidence type="ECO:0000256" key="2">
    <source>
        <dbReference type="ARBA" id="ARBA00008193"/>
    </source>
</evidence>
<keyword evidence="3" id="KW-1003">Cell membrane</keyword>
<dbReference type="RefSeq" id="WP_164648025.1">
    <property type="nucleotide sequence ID" value="NZ_CP047475.1"/>
</dbReference>